<dbReference type="SMART" id="SM00233">
    <property type="entry name" value="PH"/>
    <property type="match status" value="1"/>
</dbReference>
<keyword evidence="4" id="KW-1185">Reference proteome</keyword>
<feature type="domain" description="IRS-type PTB" evidence="2">
    <location>
        <begin position="127"/>
        <end position="232"/>
    </location>
</feature>
<evidence type="ECO:0000313" key="4">
    <source>
        <dbReference type="Proteomes" id="UP001431783"/>
    </source>
</evidence>
<evidence type="ECO:0000259" key="2">
    <source>
        <dbReference type="PROSITE" id="PS51064"/>
    </source>
</evidence>
<dbReference type="PROSITE" id="PS51064">
    <property type="entry name" value="IRS_PTB"/>
    <property type="match status" value="1"/>
</dbReference>
<comment type="caution">
    <text evidence="3">The sequence shown here is derived from an EMBL/GenBank/DDBJ whole genome shotgun (WGS) entry which is preliminary data.</text>
</comment>
<dbReference type="PANTHER" id="PTHR21258">
    <property type="entry name" value="DOCKING PROTEIN RELATED"/>
    <property type="match status" value="1"/>
</dbReference>
<gene>
    <name evidence="3" type="ORF">WA026_003752</name>
</gene>
<dbReference type="InterPro" id="IPR001849">
    <property type="entry name" value="PH_domain"/>
</dbReference>
<dbReference type="InterPro" id="IPR050996">
    <property type="entry name" value="Docking_Protein_DOK"/>
</dbReference>
<sequence>MERDIPIHKGSLLIPAVGKITVKEIWQKKYCMLYKRSKFGLERIEIHNRDSANQTSFMTITLQGFIEIITSGSTFAIVTKNGNHEFDAGTTTSLNEWVLALESVVFPDDCSKITSIEEDNDLYCPSGKDVFNVKLSSSPASVRCGLEAKHYILVLANDGVQLRKCDDNELLFTWPYCFIRRYGYKNGKFNFEAGRKCASGEGIFSLEYPDQQTIFRCFASKIKSMKKHMSFETLPTMLSTDNYFQAASNKEARSRSPLPVLPNLSSYGNDSENSYQEIGDSIAAKLNSVLRPTPSKPPRKSLNTERDKSKIHYANVNKYEEIEYRSDAWKTMGVGDVNHVESEGAEPEEYYMSWGQIKKEQNVIPKMIHAPKIINEPENGEDYDKLNFFGSVSKMNNSSTYKQVTISSKDSLLSNPPSFNDYDEVDVEPAMSDNMIQSSLRRKENDIDHQFHNNDPYALITKHKRV</sequence>
<evidence type="ECO:0000259" key="1">
    <source>
        <dbReference type="PROSITE" id="PS50003"/>
    </source>
</evidence>
<dbReference type="InterPro" id="IPR002404">
    <property type="entry name" value="IRS_PTB"/>
</dbReference>
<organism evidence="3 4">
    <name type="scientific">Henosepilachna vigintioctopunctata</name>
    <dbReference type="NCBI Taxonomy" id="420089"/>
    <lineage>
        <taxon>Eukaryota</taxon>
        <taxon>Metazoa</taxon>
        <taxon>Ecdysozoa</taxon>
        <taxon>Arthropoda</taxon>
        <taxon>Hexapoda</taxon>
        <taxon>Insecta</taxon>
        <taxon>Pterygota</taxon>
        <taxon>Neoptera</taxon>
        <taxon>Endopterygota</taxon>
        <taxon>Coleoptera</taxon>
        <taxon>Polyphaga</taxon>
        <taxon>Cucujiformia</taxon>
        <taxon>Coccinelloidea</taxon>
        <taxon>Coccinellidae</taxon>
        <taxon>Epilachninae</taxon>
        <taxon>Epilachnini</taxon>
        <taxon>Henosepilachna</taxon>
    </lineage>
</organism>
<dbReference type="GO" id="GO:0007169">
    <property type="term" value="P:cell surface receptor protein tyrosine kinase signaling pathway"/>
    <property type="evidence" value="ECO:0007669"/>
    <property type="project" value="TreeGrafter"/>
</dbReference>
<proteinExistence type="predicted"/>
<dbReference type="SUPFAM" id="SSF50729">
    <property type="entry name" value="PH domain-like"/>
    <property type="match status" value="2"/>
</dbReference>
<dbReference type="SMART" id="SM00310">
    <property type="entry name" value="PTBI"/>
    <property type="match status" value="1"/>
</dbReference>
<dbReference type="GO" id="GO:0005737">
    <property type="term" value="C:cytoplasm"/>
    <property type="evidence" value="ECO:0007669"/>
    <property type="project" value="TreeGrafter"/>
</dbReference>
<dbReference type="GO" id="GO:0043410">
    <property type="term" value="P:positive regulation of MAPK cascade"/>
    <property type="evidence" value="ECO:0007669"/>
    <property type="project" value="TreeGrafter"/>
</dbReference>
<protein>
    <recommendedName>
        <fullName evidence="5">Insulin receptor substrate 1</fullName>
    </recommendedName>
</protein>
<dbReference type="PANTHER" id="PTHR21258:SF62">
    <property type="entry name" value="INSULIN RECEPTOR SUBSTRATE 1"/>
    <property type="match status" value="1"/>
</dbReference>
<name>A0AAW1UFM1_9CUCU</name>
<feature type="domain" description="PH" evidence="1">
    <location>
        <begin position="5"/>
        <end position="106"/>
    </location>
</feature>
<dbReference type="Pfam" id="PF02174">
    <property type="entry name" value="IRS"/>
    <property type="match status" value="1"/>
</dbReference>
<dbReference type="Gene3D" id="2.30.29.30">
    <property type="entry name" value="Pleckstrin-homology domain (PH domain)/Phosphotyrosine-binding domain (PTB)"/>
    <property type="match status" value="2"/>
</dbReference>
<dbReference type="PROSITE" id="PS50003">
    <property type="entry name" value="PH_DOMAIN"/>
    <property type="match status" value="1"/>
</dbReference>
<reference evidence="3 4" key="1">
    <citation type="submission" date="2023-03" db="EMBL/GenBank/DDBJ databases">
        <title>Genome insight into feeding habits of ladybird beetles.</title>
        <authorList>
            <person name="Li H.-S."/>
            <person name="Huang Y.-H."/>
            <person name="Pang H."/>
        </authorList>
    </citation>
    <scope>NUCLEOTIDE SEQUENCE [LARGE SCALE GENOMIC DNA]</scope>
    <source>
        <strain evidence="3">SYSU_2023b</strain>
        <tissue evidence="3">Whole body</tissue>
    </source>
</reference>
<dbReference type="Proteomes" id="UP001431783">
    <property type="component" value="Unassembled WGS sequence"/>
</dbReference>
<evidence type="ECO:0000313" key="3">
    <source>
        <dbReference type="EMBL" id="KAK9878930.1"/>
    </source>
</evidence>
<dbReference type="InterPro" id="IPR011993">
    <property type="entry name" value="PH-like_dom_sf"/>
</dbReference>
<evidence type="ECO:0008006" key="5">
    <source>
        <dbReference type="Google" id="ProtNLM"/>
    </source>
</evidence>
<dbReference type="GO" id="GO:0007265">
    <property type="term" value="P:Ras protein signal transduction"/>
    <property type="evidence" value="ECO:0007669"/>
    <property type="project" value="TreeGrafter"/>
</dbReference>
<accession>A0AAW1UFM1</accession>
<dbReference type="AlphaFoldDB" id="A0AAW1UFM1"/>
<dbReference type="SMART" id="SM01244">
    <property type="entry name" value="IRS"/>
    <property type="match status" value="1"/>
</dbReference>
<dbReference type="EMBL" id="JARQZJ010000061">
    <property type="protein sequence ID" value="KAK9878930.1"/>
    <property type="molecule type" value="Genomic_DNA"/>
</dbReference>